<dbReference type="EMBL" id="RBNI01005533">
    <property type="protein sequence ID" value="RUP46628.1"/>
    <property type="molecule type" value="Genomic_DNA"/>
</dbReference>
<evidence type="ECO:0000256" key="2">
    <source>
        <dbReference type="ARBA" id="ARBA00022862"/>
    </source>
</evidence>
<protein>
    <recommendedName>
        <fullName evidence="6">Thioredoxin domain-containing protein</fullName>
    </recommendedName>
</protein>
<keyword evidence="3" id="KW-0560">Oxidoreductase</keyword>
<feature type="domain" description="Thioredoxin" evidence="6">
    <location>
        <begin position="135"/>
        <end position="269"/>
    </location>
</feature>
<keyword evidence="1" id="KW-0575">Peroxidase</keyword>
<dbReference type="InterPro" id="IPR050217">
    <property type="entry name" value="Peroxiredoxin"/>
</dbReference>
<dbReference type="GO" id="GO:0033554">
    <property type="term" value="P:cellular response to stress"/>
    <property type="evidence" value="ECO:0007669"/>
    <property type="project" value="TreeGrafter"/>
</dbReference>
<sequence>MTPEKLTSSTPVPPASSTIHLKSLLLSSTLLKPCIARNAREKFAWAMWGTTINSPTVKPSTLVQHPTTPLYTHRPSMPITTFRTFTFRTITRVPYPALLSRTFIPRAVLPTLATPSRVAAPFRAYTHAHDVPVRPMIQKPAPKWSAKAVVNGEFQHVSLDDYKGKFLVMVFYPADFTFVCPTELIAFSDRSADFNKLGAQVVGISVDNAHSHLAWVNTPRKQGGLGRMEIPLGGLRYNQGDCRQIRRTHQGRRHCSPRPLYHRPSRHPPRLPRSRPPHWPFCRRDPPRHRGYSVRGRVR</sequence>
<organism evidence="7 8">
    <name type="scientific">Jimgerdemannia flammicorona</name>
    <dbReference type="NCBI Taxonomy" id="994334"/>
    <lineage>
        <taxon>Eukaryota</taxon>
        <taxon>Fungi</taxon>
        <taxon>Fungi incertae sedis</taxon>
        <taxon>Mucoromycota</taxon>
        <taxon>Mucoromycotina</taxon>
        <taxon>Endogonomycetes</taxon>
        <taxon>Endogonales</taxon>
        <taxon>Endogonaceae</taxon>
        <taxon>Jimgerdemannia</taxon>
    </lineage>
</organism>
<evidence type="ECO:0000259" key="6">
    <source>
        <dbReference type="PROSITE" id="PS51352"/>
    </source>
</evidence>
<dbReference type="InterPro" id="IPR013766">
    <property type="entry name" value="Thioredoxin_domain"/>
</dbReference>
<dbReference type="GO" id="GO:0042744">
    <property type="term" value="P:hydrogen peroxide catabolic process"/>
    <property type="evidence" value="ECO:0007669"/>
    <property type="project" value="TreeGrafter"/>
</dbReference>
<keyword evidence="8" id="KW-1185">Reference proteome</keyword>
<dbReference type="InterPro" id="IPR000866">
    <property type="entry name" value="AhpC/TSA"/>
</dbReference>
<gene>
    <name evidence="7" type="ORF">BC936DRAFT_146708</name>
</gene>
<reference evidence="7 8" key="1">
    <citation type="journal article" date="2018" name="New Phytol.">
        <title>Phylogenomics of Endogonaceae and evolution of mycorrhizas within Mucoromycota.</title>
        <authorList>
            <person name="Chang Y."/>
            <person name="Desiro A."/>
            <person name="Na H."/>
            <person name="Sandor L."/>
            <person name="Lipzen A."/>
            <person name="Clum A."/>
            <person name="Barry K."/>
            <person name="Grigoriev I.V."/>
            <person name="Martin F.M."/>
            <person name="Stajich J.E."/>
            <person name="Smith M.E."/>
            <person name="Bonito G."/>
            <person name="Spatafora J.W."/>
        </authorList>
    </citation>
    <scope>NUCLEOTIDE SEQUENCE [LARGE SCALE GENOMIC DNA]</scope>
    <source>
        <strain evidence="7 8">GMNB39</strain>
    </source>
</reference>
<dbReference type="AlphaFoldDB" id="A0A433D6Y4"/>
<comment type="caution">
    <text evidence="7">The sequence shown here is derived from an EMBL/GenBank/DDBJ whole genome shotgun (WGS) entry which is preliminary data.</text>
</comment>
<dbReference type="GO" id="GO:0008379">
    <property type="term" value="F:thioredoxin peroxidase activity"/>
    <property type="evidence" value="ECO:0007669"/>
    <property type="project" value="TreeGrafter"/>
</dbReference>
<feature type="compositionally biased region" description="Basic residues" evidence="5">
    <location>
        <begin position="286"/>
        <end position="299"/>
    </location>
</feature>
<keyword evidence="2" id="KW-0049">Antioxidant</keyword>
<evidence type="ECO:0000256" key="1">
    <source>
        <dbReference type="ARBA" id="ARBA00022559"/>
    </source>
</evidence>
<name>A0A433D6Y4_9FUNG</name>
<proteinExistence type="predicted"/>
<dbReference type="InterPro" id="IPR036249">
    <property type="entry name" value="Thioredoxin-like_sf"/>
</dbReference>
<accession>A0A433D6Y4</accession>
<dbReference type="Pfam" id="PF00578">
    <property type="entry name" value="AhpC-TSA"/>
    <property type="match status" value="1"/>
</dbReference>
<evidence type="ECO:0000313" key="7">
    <source>
        <dbReference type="EMBL" id="RUP46628.1"/>
    </source>
</evidence>
<dbReference type="GO" id="GO:0006979">
    <property type="term" value="P:response to oxidative stress"/>
    <property type="evidence" value="ECO:0007669"/>
    <property type="project" value="TreeGrafter"/>
</dbReference>
<dbReference type="SUPFAM" id="SSF52833">
    <property type="entry name" value="Thioredoxin-like"/>
    <property type="match status" value="1"/>
</dbReference>
<dbReference type="GO" id="GO:0005829">
    <property type="term" value="C:cytosol"/>
    <property type="evidence" value="ECO:0007669"/>
    <property type="project" value="TreeGrafter"/>
</dbReference>
<evidence type="ECO:0000256" key="3">
    <source>
        <dbReference type="ARBA" id="ARBA00023002"/>
    </source>
</evidence>
<dbReference type="OrthoDB" id="185659at2759"/>
<dbReference type="GO" id="GO:0045454">
    <property type="term" value="P:cell redox homeostasis"/>
    <property type="evidence" value="ECO:0007669"/>
    <property type="project" value="TreeGrafter"/>
</dbReference>
<evidence type="ECO:0000313" key="8">
    <source>
        <dbReference type="Proteomes" id="UP000268093"/>
    </source>
</evidence>
<dbReference type="Proteomes" id="UP000268093">
    <property type="component" value="Unassembled WGS sequence"/>
</dbReference>
<keyword evidence="4" id="KW-0676">Redox-active center</keyword>
<dbReference type="PANTHER" id="PTHR10681:SF171">
    <property type="entry name" value="PEROXIREDOXIN 4"/>
    <property type="match status" value="1"/>
</dbReference>
<evidence type="ECO:0000256" key="4">
    <source>
        <dbReference type="ARBA" id="ARBA00023284"/>
    </source>
</evidence>
<dbReference type="Gene3D" id="3.40.30.10">
    <property type="entry name" value="Glutaredoxin"/>
    <property type="match status" value="1"/>
</dbReference>
<feature type="compositionally biased region" description="Basic residues" evidence="5">
    <location>
        <begin position="250"/>
        <end position="276"/>
    </location>
</feature>
<dbReference type="PANTHER" id="PTHR10681">
    <property type="entry name" value="THIOREDOXIN PEROXIDASE"/>
    <property type="match status" value="1"/>
</dbReference>
<evidence type="ECO:0000256" key="5">
    <source>
        <dbReference type="SAM" id="MobiDB-lite"/>
    </source>
</evidence>
<feature type="region of interest" description="Disordered" evidence="5">
    <location>
        <begin position="250"/>
        <end position="299"/>
    </location>
</feature>
<dbReference type="PROSITE" id="PS51352">
    <property type="entry name" value="THIOREDOXIN_2"/>
    <property type="match status" value="1"/>
</dbReference>